<protein>
    <recommendedName>
        <fullName evidence="2">Peptidase M20 dimerisation domain-containing protein</fullName>
    </recommendedName>
</protein>
<organism evidence="1">
    <name type="scientific">Bracon brevicornis</name>
    <dbReference type="NCBI Taxonomy" id="1563983"/>
    <lineage>
        <taxon>Eukaryota</taxon>
        <taxon>Metazoa</taxon>
        <taxon>Ecdysozoa</taxon>
        <taxon>Arthropoda</taxon>
        <taxon>Hexapoda</taxon>
        <taxon>Insecta</taxon>
        <taxon>Pterygota</taxon>
        <taxon>Neoptera</taxon>
        <taxon>Endopterygota</taxon>
        <taxon>Hymenoptera</taxon>
        <taxon>Apocrita</taxon>
        <taxon>Ichneumonoidea</taxon>
        <taxon>Braconidae</taxon>
        <taxon>Braconinae</taxon>
        <taxon>Bracon</taxon>
    </lineage>
</organism>
<dbReference type="PANTHER" id="PTHR45892:SF1">
    <property type="entry name" value="AMINOACYLASE-1"/>
    <property type="match status" value="1"/>
</dbReference>
<dbReference type="InterPro" id="IPR052083">
    <property type="entry name" value="Aminoacylase-1_M20A"/>
</dbReference>
<proteinExistence type="predicted"/>
<dbReference type="Gene3D" id="1.10.150.900">
    <property type="match status" value="1"/>
</dbReference>
<gene>
    <name evidence="1" type="ORF">BBRV_LOCUS119488</name>
</gene>
<evidence type="ECO:0008006" key="2">
    <source>
        <dbReference type="Google" id="ProtNLM"/>
    </source>
</evidence>
<accession>A0A6V7LZA3</accession>
<sequence>MGIPAICFSPMNKTPIKLHDHDEFLNKNIFLRGIEIYMSLISALANV</sequence>
<evidence type="ECO:0000313" key="1">
    <source>
        <dbReference type="EMBL" id="CAD1581483.1"/>
    </source>
</evidence>
<name>A0A6V7LZA3_9HYME</name>
<dbReference type="GO" id="GO:0004046">
    <property type="term" value="F:aminoacylase activity"/>
    <property type="evidence" value="ECO:0007669"/>
    <property type="project" value="TreeGrafter"/>
</dbReference>
<dbReference type="AlphaFoldDB" id="A0A6V7LZA3"/>
<dbReference type="SUPFAM" id="SSF53187">
    <property type="entry name" value="Zn-dependent exopeptidases"/>
    <property type="match status" value="1"/>
</dbReference>
<reference evidence="1" key="1">
    <citation type="submission" date="2020-07" db="EMBL/GenBank/DDBJ databases">
        <authorList>
            <person name="Ferguson B K."/>
        </authorList>
    </citation>
    <scope>NUCLEOTIDE SEQUENCE</scope>
    <source>
        <strain evidence="1">L06</strain>
    </source>
</reference>
<dbReference type="EMBL" id="CADCXW020000347">
    <property type="protein sequence ID" value="CAD1581483.1"/>
    <property type="molecule type" value="Genomic_DNA"/>
</dbReference>
<dbReference type="PANTHER" id="PTHR45892">
    <property type="entry name" value="AMINOACYLASE-1"/>
    <property type="match status" value="1"/>
</dbReference>